<evidence type="ECO:0000256" key="3">
    <source>
        <dbReference type="ARBA" id="ARBA00012865"/>
    </source>
</evidence>
<evidence type="ECO:0000313" key="8">
    <source>
        <dbReference type="Proteomes" id="UP001595887"/>
    </source>
</evidence>
<comment type="caution">
    <text evidence="7">The sequence shown here is derived from an EMBL/GenBank/DDBJ whole genome shotgun (WGS) entry which is preliminary data.</text>
</comment>
<feature type="signal peptide" evidence="5">
    <location>
        <begin position="1"/>
        <end position="30"/>
    </location>
</feature>
<dbReference type="SUPFAM" id="SSF56601">
    <property type="entry name" value="beta-lactamase/transpeptidase-like"/>
    <property type="match status" value="1"/>
</dbReference>
<comment type="similarity">
    <text evidence="2">Belongs to the class-A beta-lactamase family.</text>
</comment>
<dbReference type="InterPro" id="IPR000871">
    <property type="entry name" value="Beta-lactam_class-A"/>
</dbReference>
<dbReference type="EC" id="3.5.2.6" evidence="3"/>
<sequence length="379" mass="40913">MAAHRNFRAIWGKFCALIMLGSMMTACVSADGPRIVPRPPADRPVSSPPPSQTTMPAPPPRTSTPPRSAGSIDPALQQFIFEEWRKFPGKTGVAVLRIDGTGLVGQRLTDLFPQQSVSKTWVALTVLDQVDQGKLSLNQNVRITPDDVAVFYQPLGDRVTREGVVNESIARLLELAITSSDNTANDNLLRVAGGPDAVRAFIGKHGLGQIRFGPGERLLQSGIAGMEWRQEYSVGRRFYAARDAVPYDRRKAALDAYLANPVDGASPEAIANALARLARGELLSASSTRLMLSLMEQVKSGPNRLKAGVPAGWRFGHKTGTGQILPPVSTGYNDIGIMTAPDGTRYAVVVMMADTTASVPERMQFMQSISRATANLHQP</sequence>
<dbReference type="InterPro" id="IPR045155">
    <property type="entry name" value="Beta-lactam_cat"/>
</dbReference>
<dbReference type="PANTHER" id="PTHR35333:SF3">
    <property type="entry name" value="BETA-LACTAMASE-TYPE TRANSPEPTIDASE FOLD CONTAINING PROTEIN"/>
    <property type="match status" value="1"/>
</dbReference>
<evidence type="ECO:0000256" key="5">
    <source>
        <dbReference type="SAM" id="SignalP"/>
    </source>
</evidence>
<dbReference type="RefSeq" id="WP_381424439.1">
    <property type="nucleotide sequence ID" value="NZ_JBHSDH010000013.1"/>
</dbReference>
<keyword evidence="7" id="KW-0378">Hydrolase</keyword>
<dbReference type="Proteomes" id="UP001595887">
    <property type="component" value="Unassembled WGS sequence"/>
</dbReference>
<dbReference type="EMBL" id="JBHSDH010000013">
    <property type="protein sequence ID" value="MFC4293149.1"/>
    <property type="molecule type" value="Genomic_DNA"/>
</dbReference>
<feature type="chain" id="PRO_5046320508" description="beta-lactamase" evidence="5">
    <location>
        <begin position="31"/>
        <end position="379"/>
    </location>
</feature>
<dbReference type="InterPro" id="IPR012338">
    <property type="entry name" value="Beta-lactam/transpept-like"/>
</dbReference>
<feature type="domain" description="Beta-lactamase class A catalytic" evidence="6">
    <location>
        <begin position="95"/>
        <end position="352"/>
    </location>
</feature>
<dbReference type="PANTHER" id="PTHR35333">
    <property type="entry name" value="BETA-LACTAMASE"/>
    <property type="match status" value="1"/>
</dbReference>
<evidence type="ECO:0000313" key="7">
    <source>
        <dbReference type="EMBL" id="MFC4293149.1"/>
    </source>
</evidence>
<keyword evidence="5" id="KW-0732">Signal</keyword>
<accession>A0ABV8RK34</accession>
<gene>
    <name evidence="7" type="ORF">ACFOWX_12050</name>
</gene>
<feature type="region of interest" description="Disordered" evidence="4">
    <location>
        <begin position="34"/>
        <end position="70"/>
    </location>
</feature>
<feature type="compositionally biased region" description="Pro residues" evidence="4">
    <location>
        <begin position="46"/>
        <end position="63"/>
    </location>
</feature>
<dbReference type="GO" id="GO:0016787">
    <property type="term" value="F:hydrolase activity"/>
    <property type="evidence" value="ECO:0007669"/>
    <property type="project" value="UniProtKB-KW"/>
</dbReference>
<protein>
    <recommendedName>
        <fullName evidence="3">beta-lactamase</fullName>
        <ecNumber evidence="3">3.5.2.6</ecNumber>
    </recommendedName>
</protein>
<organism evidence="7 8">
    <name type="scientific">Sphingorhabdus arenilitoris</name>
    <dbReference type="NCBI Taxonomy" id="1490041"/>
    <lineage>
        <taxon>Bacteria</taxon>
        <taxon>Pseudomonadati</taxon>
        <taxon>Pseudomonadota</taxon>
        <taxon>Alphaproteobacteria</taxon>
        <taxon>Sphingomonadales</taxon>
        <taxon>Sphingomonadaceae</taxon>
        <taxon>Sphingorhabdus</taxon>
    </lineage>
</organism>
<comment type="catalytic activity">
    <reaction evidence="1">
        <text>a beta-lactam + H2O = a substituted beta-amino acid</text>
        <dbReference type="Rhea" id="RHEA:20401"/>
        <dbReference type="ChEBI" id="CHEBI:15377"/>
        <dbReference type="ChEBI" id="CHEBI:35627"/>
        <dbReference type="ChEBI" id="CHEBI:140347"/>
        <dbReference type="EC" id="3.5.2.6"/>
    </reaction>
</comment>
<evidence type="ECO:0000259" key="6">
    <source>
        <dbReference type="Pfam" id="PF13354"/>
    </source>
</evidence>
<proteinExistence type="inferred from homology"/>
<name>A0ABV8RK34_9SPHN</name>
<evidence type="ECO:0000256" key="2">
    <source>
        <dbReference type="ARBA" id="ARBA00009009"/>
    </source>
</evidence>
<keyword evidence="8" id="KW-1185">Reference proteome</keyword>
<dbReference type="PROSITE" id="PS51257">
    <property type="entry name" value="PROKAR_LIPOPROTEIN"/>
    <property type="match status" value="1"/>
</dbReference>
<reference evidence="8" key="1">
    <citation type="journal article" date="2019" name="Int. J. Syst. Evol. Microbiol.">
        <title>The Global Catalogue of Microorganisms (GCM) 10K type strain sequencing project: providing services to taxonomists for standard genome sequencing and annotation.</title>
        <authorList>
            <consortium name="The Broad Institute Genomics Platform"/>
            <consortium name="The Broad Institute Genome Sequencing Center for Infectious Disease"/>
            <person name="Wu L."/>
            <person name="Ma J."/>
        </authorList>
    </citation>
    <scope>NUCLEOTIDE SEQUENCE [LARGE SCALE GENOMIC DNA]</scope>
    <source>
        <strain evidence="8">CECT 8531</strain>
    </source>
</reference>
<evidence type="ECO:0000256" key="1">
    <source>
        <dbReference type="ARBA" id="ARBA00001526"/>
    </source>
</evidence>
<dbReference type="PRINTS" id="PR00118">
    <property type="entry name" value="BLACTAMASEA"/>
</dbReference>
<dbReference type="Gene3D" id="3.40.710.10">
    <property type="entry name" value="DD-peptidase/beta-lactamase superfamily"/>
    <property type="match status" value="1"/>
</dbReference>
<dbReference type="Pfam" id="PF13354">
    <property type="entry name" value="Beta-lactamase2"/>
    <property type="match status" value="1"/>
</dbReference>
<evidence type="ECO:0000256" key="4">
    <source>
        <dbReference type="SAM" id="MobiDB-lite"/>
    </source>
</evidence>